<reference evidence="3 4" key="1">
    <citation type="journal article" date="2020" name="ISME J.">
        <title>Uncovering the hidden diversity of litter-decomposition mechanisms in mushroom-forming fungi.</title>
        <authorList>
            <person name="Floudas D."/>
            <person name="Bentzer J."/>
            <person name="Ahren D."/>
            <person name="Johansson T."/>
            <person name="Persson P."/>
            <person name="Tunlid A."/>
        </authorList>
    </citation>
    <scope>NUCLEOTIDE SEQUENCE [LARGE SCALE GENOMIC DNA]</scope>
    <source>
        <strain evidence="3 4">CBS 406.79</strain>
    </source>
</reference>
<dbReference type="PROSITE" id="PS50837">
    <property type="entry name" value="NACHT"/>
    <property type="match status" value="1"/>
</dbReference>
<dbReference type="InterPro" id="IPR015943">
    <property type="entry name" value="WD40/YVTN_repeat-like_dom_sf"/>
</dbReference>
<dbReference type="Pfam" id="PF00400">
    <property type="entry name" value="WD40"/>
    <property type="match status" value="1"/>
</dbReference>
<name>A0A8H5GWU3_9AGAR</name>
<dbReference type="CDD" id="cd21037">
    <property type="entry name" value="MLKL_NTD"/>
    <property type="match status" value="1"/>
</dbReference>
<sequence length="1455" mass="162583">MVTGTPAMRKTLGSLKSTLRGSLAQHSEAKNGTTRKVLGSTLNAAETSIRLLNELSNTVPFLGGATSATIFIIEQCRKYVRNSEAFDNLLKSLQSLENMLTPYKQNDLPAELARSVKEFVLAVSDIRTDVQSLQSSNRFSRIVNNSDNEARVADLLQKVKIAIDKIMEITLAQSLHSLNPVHSARYNCVDRDQCLDGTRVTVLEDIQNWFNDGEEQVYWLNGAAGMGKTTIALSIAHRLATNDQLFVATFFCSRELVDRKNASLIFPTLACQLASLSHEYHDALVDVVARFPYIRSALPHEQVQRLIIEPLKQCQLPNSIALIIDALDECDGERASEKILLALLQHVCSTPSLKVFVSCRPAAYVETLLSAGEHRRMFKLHHVPASIINSDLQLFYHRQLEEIRVAKKVEAPDWPPDILVQKLVQHAAGLFIFAVTVCKYLDSRGDVKRRLEYIANLPMTEHKDSLSVDRLYTEVILAALERIPDERDRRDFARVLATVMLAQEPVAVDALGGLLNIDSSIIYDVLQDIHPILSVPDEAGTVNGEVVHTFHASFPDYMTSHDRIGVKVPTLYIDPKDHNLDMALCCLSCLNKELKRILPFSKRFFANEEIDGLDLTVREHVSKALRYAVLYWADHLSTATRSGPGVGEVLEQLRLFADTKLLFWLESTSLLSAAGSVLGMAVKGRNWLKINYTTKYEPTLQLLQDLYHAVNDSYPIIHNYASHIYISFVLFLPQETSLYRQYSHHLPSNWKVINSGSRTAWNGLIRSTRTNLFADLISFSPDETHIIFVNQAIQSLDILSSAWTPVSRGPGPVGQTWNIDMVPGVDADFPGDGWPRGTEQPSMTSTICLPDGTIITCCTILTADEEPRKSHCFVSLWDADTGVHKQLLHRVSEEMDMFLPVIAVSSDFRFLGLSTPSVLRLWNTETWSEVVSLSSPTPFYRCFSVSKKHYLIGSEIRQLANNAAVLRELDIDPIGVVSTSFSRDGDFLALGLTSGRVDIWTVSAGTLRISIPPVVPLSRSTPLPLVAFSPTNDLLATACNRNISFYLLAKTQISQLLNTVRPPAAPTALIFSPGGQYIACKYDHMAVDIWSTAALLASNKPPHEVDFSKSPRYLALMADPRFGLTGDRDGRLSIWDCDTGLLVQDWVAHEGSQVGAIAVSSDGRFLASSSNNDTRIWSFKNVGSPKLVVSIPTPSEEAFEGFPILRAVSFNLDCTMLAIATPSMVEIWKLTASNDWEMLVKFEPGVHRDPILEPEQSDVDDQSPFVDNRTIPLNVNGGWLLQYYHRLDHEILGAHSTHARLRGPFLWFKSSTPKFAVQRYSPSGKLCFSSNDQYILALAGIYETATGRRITMIENELKDPFILKYFWSNLEERNKRTGLKTLHPLEYSDSGWIGDSKGRRCFWMPQSHYSDWWTVRIPGYSCSSEGDRFAFISRQSYDSSSDLVFVNVPGAEADE</sequence>
<dbReference type="Proteomes" id="UP000518752">
    <property type="component" value="Unassembled WGS sequence"/>
</dbReference>
<dbReference type="Gene3D" id="2.130.10.10">
    <property type="entry name" value="YVTN repeat-like/Quinoprotein amine dehydrogenase"/>
    <property type="match status" value="2"/>
</dbReference>
<keyword evidence="4" id="KW-1185">Reference proteome</keyword>
<evidence type="ECO:0000313" key="4">
    <source>
        <dbReference type="Proteomes" id="UP000518752"/>
    </source>
</evidence>
<protein>
    <recommendedName>
        <fullName evidence="2">NACHT domain-containing protein</fullName>
    </recommendedName>
</protein>
<dbReference type="Gene3D" id="3.40.50.300">
    <property type="entry name" value="P-loop containing nucleotide triphosphate hydrolases"/>
    <property type="match status" value="1"/>
</dbReference>
<dbReference type="SUPFAM" id="SSF101908">
    <property type="entry name" value="Putative isomerase YbhE"/>
    <property type="match status" value="1"/>
</dbReference>
<organism evidence="3 4">
    <name type="scientific">Collybiopsis confluens</name>
    <dbReference type="NCBI Taxonomy" id="2823264"/>
    <lineage>
        <taxon>Eukaryota</taxon>
        <taxon>Fungi</taxon>
        <taxon>Dikarya</taxon>
        <taxon>Basidiomycota</taxon>
        <taxon>Agaricomycotina</taxon>
        <taxon>Agaricomycetes</taxon>
        <taxon>Agaricomycetidae</taxon>
        <taxon>Agaricales</taxon>
        <taxon>Marasmiineae</taxon>
        <taxon>Omphalotaceae</taxon>
        <taxon>Collybiopsis</taxon>
    </lineage>
</organism>
<dbReference type="SUPFAM" id="SSF50998">
    <property type="entry name" value="Quinoprotein alcohol dehydrogenase-like"/>
    <property type="match status" value="1"/>
</dbReference>
<gene>
    <name evidence="3" type="ORF">D9757_009635</name>
</gene>
<dbReference type="InterPro" id="IPR059179">
    <property type="entry name" value="MLKL-like_MCAfunc"/>
</dbReference>
<dbReference type="SUPFAM" id="SSF52540">
    <property type="entry name" value="P-loop containing nucleoside triphosphate hydrolases"/>
    <property type="match status" value="1"/>
</dbReference>
<dbReference type="GO" id="GO:0007166">
    <property type="term" value="P:cell surface receptor signaling pathway"/>
    <property type="evidence" value="ECO:0007669"/>
    <property type="project" value="InterPro"/>
</dbReference>
<dbReference type="InterPro" id="IPR036537">
    <property type="entry name" value="Adaptor_Cbl_N_dom_sf"/>
</dbReference>
<dbReference type="Gene3D" id="1.20.930.20">
    <property type="entry name" value="Adaptor protein Cbl, N-terminal domain"/>
    <property type="match status" value="1"/>
</dbReference>
<dbReference type="PANTHER" id="PTHR10039">
    <property type="entry name" value="AMELOGENIN"/>
    <property type="match status" value="1"/>
</dbReference>
<feature type="domain" description="NACHT" evidence="2">
    <location>
        <begin position="216"/>
        <end position="363"/>
    </location>
</feature>
<evidence type="ECO:0000259" key="2">
    <source>
        <dbReference type="PROSITE" id="PS50837"/>
    </source>
</evidence>
<dbReference type="EMBL" id="JAACJN010000112">
    <property type="protein sequence ID" value="KAF5372285.1"/>
    <property type="molecule type" value="Genomic_DNA"/>
</dbReference>
<dbReference type="InterPro" id="IPR027417">
    <property type="entry name" value="P-loop_NTPase"/>
</dbReference>
<dbReference type="InterPro" id="IPR007111">
    <property type="entry name" value="NACHT_NTPase"/>
</dbReference>
<accession>A0A8H5GWU3</accession>
<dbReference type="SMART" id="SM00320">
    <property type="entry name" value="WD40"/>
    <property type="match status" value="4"/>
</dbReference>
<dbReference type="OrthoDB" id="3027122at2759"/>
<dbReference type="InterPro" id="IPR056884">
    <property type="entry name" value="NPHP3-like_N"/>
</dbReference>
<dbReference type="PANTHER" id="PTHR10039:SF17">
    <property type="entry name" value="FUNGAL STAND N-TERMINAL GOODBYE DOMAIN-CONTAINING PROTEIN-RELATED"/>
    <property type="match status" value="1"/>
</dbReference>
<evidence type="ECO:0000313" key="3">
    <source>
        <dbReference type="EMBL" id="KAF5372285.1"/>
    </source>
</evidence>
<dbReference type="Pfam" id="PF24883">
    <property type="entry name" value="NPHP3_N"/>
    <property type="match status" value="1"/>
</dbReference>
<keyword evidence="1" id="KW-0677">Repeat</keyword>
<evidence type="ECO:0000256" key="1">
    <source>
        <dbReference type="ARBA" id="ARBA00022737"/>
    </source>
</evidence>
<comment type="caution">
    <text evidence="3">The sequence shown here is derived from an EMBL/GenBank/DDBJ whole genome shotgun (WGS) entry which is preliminary data.</text>
</comment>
<proteinExistence type="predicted"/>
<dbReference type="InterPro" id="IPR011047">
    <property type="entry name" value="Quinoprotein_ADH-like_sf"/>
</dbReference>
<dbReference type="InterPro" id="IPR001680">
    <property type="entry name" value="WD40_rpt"/>
</dbReference>